<evidence type="ECO:0000256" key="4">
    <source>
        <dbReference type="ARBA" id="ARBA00022553"/>
    </source>
</evidence>
<comment type="catalytic activity">
    <reaction evidence="22">
        <text>decanal + NAD(+) + H2O = decanoate + NADH + 2 H(+)</text>
        <dbReference type="Rhea" id="RHEA:44104"/>
        <dbReference type="ChEBI" id="CHEBI:15377"/>
        <dbReference type="ChEBI" id="CHEBI:15378"/>
        <dbReference type="ChEBI" id="CHEBI:27689"/>
        <dbReference type="ChEBI" id="CHEBI:31457"/>
        <dbReference type="ChEBI" id="CHEBI:57540"/>
        <dbReference type="ChEBI" id="CHEBI:57945"/>
    </reaction>
</comment>
<name>A0A8C6T0R3_9GOBI</name>
<comment type="similarity">
    <text evidence="3 25 28">Belongs to the aldehyde dehydrogenase family.</text>
</comment>
<evidence type="ECO:0000313" key="31">
    <source>
        <dbReference type="Proteomes" id="UP000694523"/>
    </source>
</evidence>
<evidence type="ECO:0000256" key="21">
    <source>
        <dbReference type="ARBA" id="ARBA00048895"/>
    </source>
</evidence>
<dbReference type="Ensembl" id="ENSNMLT00000014534.1">
    <property type="protein sequence ID" value="ENSNMLP00000012886.1"/>
    <property type="gene ID" value="ENSNMLG00000007915.1"/>
</dbReference>
<evidence type="ECO:0000256" key="24">
    <source>
        <dbReference type="ARBA" id="ARBA00049194"/>
    </source>
</evidence>
<evidence type="ECO:0000256" key="10">
    <source>
        <dbReference type="ARBA" id="ARBA00023002"/>
    </source>
</evidence>
<accession>A0A8C6T0R3</accession>
<dbReference type="SUPFAM" id="SSF53720">
    <property type="entry name" value="ALDH-like"/>
    <property type="match status" value="1"/>
</dbReference>
<dbReference type="PROSITE" id="PS00687">
    <property type="entry name" value="ALDEHYDE_DEHYDR_GLU"/>
    <property type="match status" value="1"/>
</dbReference>
<reference evidence="30" key="2">
    <citation type="submission" date="2025-09" db="UniProtKB">
        <authorList>
            <consortium name="Ensembl"/>
        </authorList>
    </citation>
    <scope>IDENTIFICATION</scope>
</reference>
<dbReference type="GO" id="GO:0006631">
    <property type="term" value="P:fatty acid metabolic process"/>
    <property type="evidence" value="ECO:0007669"/>
    <property type="project" value="UniProtKB-KW"/>
</dbReference>
<evidence type="ECO:0000256" key="2">
    <source>
        <dbReference type="ARBA" id="ARBA00004524"/>
    </source>
</evidence>
<dbReference type="PANTHER" id="PTHR43570">
    <property type="entry name" value="ALDEHYDE DEHYDROGENASE"/>
    <property type="match status" value="1"/>
</dbReference>
<keyword evidence="5" id="KW-0812">Transmembrane</keyword>
<evidence type="ECO:0000256" key="25">
    <source>
        <dbReference type="PIRNR" id="PIRNR036492"/>
    </source>
</evidence>
<evidence type="ECO:0000256" key="14">
    <source>
        <dbReference type="ARBA" id="ARBA00047531"/>
    </source>
</evidence>
<evidence type="ECO:0000256" key="9">
    <source>
        <dbReference type="ARBA" id="ARBA00022989"/>
    </source>
</evidence>
<dbReference type="PIRSF" id="PIRSF036492">
    <property type="entry name" value="ALDH"/>
    <property type="match status" value="1"/>
</dbReference>
<comment type="catalytic activity">
    <reaction evidence="16">
        <text>tetradecanal + NAD(+) + H2O = tetradecanoate + NADH + 2 H(+)</text>
        <dbReference type="Rhea" id="RHEA:44172"/>
        <dbReference type="ChEBI" id="CHEBI:15377"/>
        <dbReference type="ChEBI" id="CHEBI:15378"/>
        <dbReference type="ChEBI" id="CHEBI:30807"/>
        <dbReference type="ChEBI" id="CHEBI:57540"/>
        <dbReference type="ChEBI" id="CHEBI:57945"/>
        <dbReference type="ChEBI" id="CHEBI:84067"/>
    </reaction>
</comment>
<evidence type="ECO:0000256" key="18">
    <source>
        <dbReference type="ARBA" id="ARBA00048607"/>
    </source>
</evidence>
<comment type="subcellular location">
    <subcellularLocation>
        <location evidence="1">Endoplasmic reticulum membrane</location>
        <topology evidence="1">Single-pass membrane protein</topology>
        <orientation evidence="1">Cytoplasmic side</orientation>
    </subcellularLocation>
    <subcellularLocation>
        <location evidence="2">Microsome membrane</location>
    </subcellularLocation>
</comment>
<evidence type="ECO:0000256" key="23">
    <source>
        <dbReference type="ARBA" id="ARBA00049148"/>
    </source>
</evidence>
<evidence type="ECO:0000256" key="28">
    <source>
        <dbReference type="RuleBase" id="RU003345"/>
    </source>
</evidence>
<dbReference type="InterPro" id="IPR029510">
    <property type="entry name" value="Ald_DH_CS_GLU"/>
</dbReference>
<evidence type="ECO:0000256" key="13">
    <source>
        <dbReference type="ARBA" id="ARBA00047498"/>
    </source>
</evidence>
<protein>
    <recommendedName>
        <fullName evidence="25">Aldehyde dehydrogenase</fullName>
    </recommendedName>
</protein>
<keyword evidence="7" id="KW-0443">Lipid metabolism</keyword>
<proteinExistence type="inferred from homology"/>
<dbReference type="FunFam" id="3.40.309.10:FF:000003">
    <property type="entry name" value="Aldehyde dehydrogenase"/>
    <property type="match status" value="1"/>
</dbReference>
<dbReference type="Pfam" id="PF00171">
    <property type="entry name" value="Aldedh"/>
    <property type="match status" value="1"/>
</dbReference>
<dbReference type="Gene3D" id="3.40.605.10">
    <property type="entry name" value="Aldehyde Dehydrogenase, Chain A, domain 1"/>
    <property type="match status" value="1"/>
</dbReference>
<evidence type="ECO:0000256" key="16">
    <source>
        <dbReference type="ARBA" id="ARBA00047959"/>
    </source>
</evidence>
<comment type="catalytic activity">
    <reaction evidence="14">
        <text>heptanal + NAD(+) + H2O = heptanoate + NADH + 2 H(+)</text>
        <dbReference type="Rhea" id="RHEA:44108"/>
        <dbReference type="ChEBI" id="CHEBI:15377"/>
        <dbReference type="ChEBI" id="CHEBI:15378"/>
        <dbReference type="ChEBI" id="CHEBI:32362"/>
        <dbReference type="ChEBI" id="CHEBI:34787"/>
        <dbReference type="ChEBI" id="CHEBI:57540"/>
        <dbReference type="ChEBI" id="CHEBI:57945"/>
    </reaction>
</comment>
<evidence type="ECO:0000256" key="22">
    <source>
        <dbReference type="ARBA" id="ARBA00048972"/>
    </source>
</evidence>
<dbReference type="InterPro" id="IPR012394">
    <property type="entry name" value="Aldehyde_DH_NAD(P)"/>
</dbReference>
<keyword evidence="6" id="KW-0256">Endoplasmic reticulum</keyword>
<evidence type="ECO:0000256" key="26">
    <source>
        <dbReference type="PIRSR" id="PIRSR036492-1"/>
    </source>
</evidence>
<comment type="catalytic activity">
    <reaction evidence="15">
        <text>(2E,6E)-farnesal + NAD(+) + H2O = (2E,6E)-farnesoate + NADH + 2 H(+)</text>
        <dbReference type="Rhea" id="RHEA:24216"/>
        <dbReference type="ChEBI" id="CHEBI:15377"/>
        <dbReference type="ChEBI" id="CHEBI:15378"/>
        <dbReference type="ChEBI" id="CHEBI:15894"/>
        <dbReference type="ChEBI" id="CHEBI:57540"/>
        <dbReference type="ChEBI" id="CHEBI:57945"/>
        <dbReference type="ChEBI" id="CHEBI:83276"/>
        <dbReference type="EC" id="1.2.1.94"/>
    </reaction>
</comment>
<dbReference type="Proteomes" id="UP000694523">
    <property type="component" value="Unplaced"/>
</dbReference>
<comment type="catalytic activity">
    <reaction evidence="18">
        <text>22-oxodocosanoate + NAD(+) + H2O = docosanedioate + NADH + 2 H(+)</text>
        <dbReference type="Rhea" id="RHEA:39015"/>
        <dbReference type="ChEBI" id="CHEBI:15377"/>
        <dbReference type="ChEBI" id="CHEBI:15378"/>
        <dbReference type="ChEBI" id="CHEBI:57540"/>
        <dbReference type="ChEBI" id="CHEBI:57945"/>
        <dbReference type="ChEBI" id="CHEBI:76298"/>
        <dbReference type="ChEBI" id="CHEBI:76299"/>
    </reaction>
</comment>
<keyword evidence="10 25" id="KW-0560">Oxidoreductase</keyword>
<evidence type="ECO:0000256" key="8">
    <source>
        <dbReference type="ARBA" id="ARBA00022848"/>
    </source>
</evidence>
<evidence type="ECO:0000313" key="30">
    <source>
        <dbReference type="Ensembl" id="ENSNMLP00000012886.1"/>
    </source>
</evidence>
<evidence type="ECO:0000256" key="17">
    <source>
        <dbReference type="ARBA" id="ARBA00048322"/>
    </source>
</evidence>
<keyword evidence="8" id="KW-0492">Microsome</keyword>
<dbReference type="PANTHER" id="PTHR43570:SF9">
    <property type="entry name" value="ALDEHYDE DEHYDROGENASE FAMILY 3 MEMBER A2"/>
    <property type="match status" value="1"/>
</dbReference>
<evidence type="ECO:0000256" key="15">
    <source>
        <dbReference type="ARBA" id="ARBA00047920"/>
    </source>
</evidence>
<keyword evidence="4" id="KW-0597">Phosphoprotein</keyword>
<keyword evidence="11" id="KW-0520">NAD</keyword>
<evidence type="ECO:0000259" key="29">
    <source>
        <dbReference type="Pfam" id="PF00171"/>
    </source>
</evidence>
<evidence type="ECO:0000256" key="12">
    <source>
        <dbReference type="ARBA" id="ARBA00023136"/>
    </source>
</evidence>
<comment type="catalytic activity">
    <reaction evidence="24">
        <text>an aldehyde + NAD(+) + H2O = a carboxylate + NADH + 2 H(+)</text>
        <dbReference type="Rhea" id="RHEA:16185"/>
        <dbReference type="ChEBI" id="CHEBI:15377"/>
        <dbReference type="ChEBI" id="CHEBI:15378"/>
        <dbReference type="ChEBI" id="CHEBI:17478"/>
        <dbReference type="ChEBI" id="CHEBI:29067"/>
        <dbReference type="ChEBI" id="CHEBI:57540"/>
        <dbReference type="ChEBI" id="CHEBI:57945"/>
        <dbReference type="EC" id="1.2.1.3"/>
    </reaction>
</comment>
<sequence length="543" mass="59878">MRQFIKHKEQHRCSNLRIYPHSFWGDVPGGAGGAEGSKGLSNGQNQTSGVQEAAAAENLLRLVTERKKEIADSLKKDLGKSERCTELFETLGCEGEIRLALQHLSDWAAPRPVEKTLMTLVDQAYVQPQPLGLVLIIGAWNYPWAVTLQPLVGAIAAGNAAIIKPSEVSSHSARAMEELLPLYLDTDLYPVVTGGVSETQELLRQRWDHVFYTGSSSVGRLVMEAAAAHLTPVTLELGGKSPCYIHSDCNIRVAARYGPDHVGKFVNCGQTCISPDYVLCEPSVQSRLLEEVRECIKEFYTENPKGFEDYGRIINQRHFRRIMGLMEGSTVALGGDCDEADCYIGPTVLKDVSADSKVMKEEIFGPVLPIISVSGVDQAIQFISDREKPLVIYVFTEDKKIIQRMIADTSSGALLANDCLVHFTVSTLPFGGVGHSGMGCYKGKHTFDQLSHLRSCLIKSSSLESVNSLRYPPHTQRKINWLRLLLLKQIDLKKLRRFTMITALMGLTAFIVQVTGVHRQTDLDTSEGQVFRAVAKPPQPAAI</sequence>
<dbReference type="FunFam" id="3.40.605.10:FF:000004">
    <property type="entry name" value="Aldehyde dehydrogenase"/>
    <property type="match status" value="1"/>
</dbReference>
<evidence type="ECO:0000256" key="6">
    <source>
        <dbReference type="ARBA" id="ARBA00022824"/>
    </source>
</evidence>
<comment type="catalytic activity">
    <reaction evidence="19">
        <text>octadecanal + NAD(+) + H2O = octadecanoate + NADH + 2 H(+)</text>
        <dbReference type="Rhea" id="RHEA:44020"/>
        <dbReference type="ChEBI" id="CHEBI:15377"/>
        <dbReference type="ChEBI" id="CHEBI:15378"/>
        <dbReference type="ChEBI" id="CHEBI:17034"/>
        <dbReference type="ChEBI" id="CHEBI:25629"/>
        <dbReference type="ChEBI" id="CHEBI:57540"/>
        <dbReference type="ChEBI" id="CHEBI:57945"/>
    </reaction>
</comment>
<evidence type="ECO:0000256" key="27">
    <source>
        <dbReference type="PROSITE-ProRule" id="PRU10007"/>
    </source>
</evidence>
<dbReference type="GO" id="GO:0004028">
    <property type="term" value="F:3-chloroallyl aldehyde dehydrogenase activity"/>
    <property type="evidence" value="ECO:0007669"/>
    <property type="project" value="TreeGrafter"/>
</dbReference>
<feature type="domain" description="Aldehyde dehydrogenase" evidence="29">
    <location>
        <begin position="48"/>
        <end position="454"/>
    </location>
</feature>
<evidence type="ECO:0000256" key="19">
    <source>
        <dbReference type="ARBA" id="ARBA00048648"/>
    </source>
</evidence>
<evidence type="ECO:0000256" key="7">
    <source>
        <dbReference type="ARBA" id="ARBA00022832"/>
    </source>
</evidence>
<organism evidence="30 31">
    <name type="scientific">Neogobius melanostomus</name>
    <name type="common">round goby</name>
    <dbReference type="NCBI Taxonomy" id="47308"/>
    <lineage>
        <taxon>Eukaryota</taxon>
        <taxon>Metazoa</taxon>
        <taxon>Chordata</taxon>
        <taxon>Craniata</taxon>
        <taxon>Vertebrata</taxon>
        <taxon>Euteleostomi</taxon>
        <taxon>Actinopterygii</taxon>
        <taxon>Neopterygii</taxon>
        <taxon>Teleostei</taxon>
        <taxon>Neoteleostei</taxon>
        <taxon>Acanthomorphata</taxon>
        <taxon>Gobiaria</taxon>
        <taxon>Gobiiformes</taxon>
        <taxon>Gobioidei</taxon>
        <taxon>Gobiidae</taxon>
        <taxon>Benthophilinae</taxon>
        <taxon>Neogobiini</taxon>
        <taxon>Neogobius</taxon>
    </lineage>
</organism>
<comment type="catalytic activity">
    <reaction evidence="13">
        <text>2,6,10,14-tetramethylpentadecanal + NAD(+) + H2O = 2,6,10,14-tetramethylpentadecanoate + NADH + 2 H(+)</text>
        <dbReference type="Rhea" id="RHEA:44016"/>
        <dbReference type="ChEBI" id="CHEBI:15377"/>
        <dbReference type="ChEBI" id="CHEBI:15378"/>
        <dbReference type="ChEBI" id="CHEBI:49189"/>
        <dbReference type="ChEBI" id="CHEBI:57540"/>
        <dbReference type="ChEBI" id="CHEBI:57945"/>
        <dbReference type="ChEBI" id="CHEBI:77268"/>
    </reaction>
</comment>
<keyword evidence="9" id="KW-1133">Transmembrane helix</keyword>
<dbReference type="Gene3D" id="3.40.309.10">
    <property type="entry name" value="Aldehyde Dehydrogenase, Chain A, domain 2"/>
    <property type="match status" value="1"/>
</dbReference>
<feature type="active site" evidence="26 27">
    <location>
        <position position="236"/>
    </location>
</feature>
<dbReference type="GO" id="GO:0120553">
    <property type="term" value="F:farnesal dehydrogenase (NAD+) activity"/>
    <property type="evidence" value="ECO:0007669"/>
    <property type="project" value="UniProtKB-EC"/>
</dbReference>
<comment type="catalytic activity">
    <reaction evidence="17">
        <text>dodecanoate + NADH + 2 H(+) = dodecanal + NAD(+) + H2O</text>
        <dbReference type="Rhea" id="RHEA:44168"/>
        <dbReference type="ChEBI" id="CHEBI:15377"/>
        <dbReference type="ChEBI" id="CHEBI:15378"/>
        <dbReference type="ChEBI" id="CHEBI:18262"/>
        <dbReference type="ChEBI" id="CHEBI:27836"/>
        <dbReference type="ChEBI" id="CHEBI:57540"/>
        <dbReference type="ChEBI" id="CHEBI:57945"/>
    </reaction>
</comment>
<evidence type="ECO:0000256" key="20">
    <source>
        <dbReference type="ARBA" id="ARBA00048826"/>
    </source>
</evidence>
<keyword evidence="31" id="KW-1185">Reference proteome</keyword>
<dbReference type="InterPro" id="IPR016163">
    <property type="entry name" value="Ald_DH_C"/>
</dbReference>
<keyword evidence="12" id="KW-0472">Membrane</keyword>
<keyword evidence="7" id="KW-0276">Fatty acid metabolism</keyword>
<evidence type="ECO:0000256" key="1">
    <source>
        <dbReference type="ARBA" id="ARBA00004131"/>
    </source>
</evidence>
<reference evidence="30" key="1">
    <citation type="submission" date="2025-08" db="UniProtKB">
        <authorList>
            <consortium name="Ensembl"/>
        </authorList>
    </citation>
    <scope>IDENTIFICATION</scope>
</reference>
<evidence type="ECO:0000256" key="11">
    <source>
        <dbReference type="ARBA" id="ARBA00023027"/>
    </source>
</evidence>
<evidence type="ECO:0000256" key="3">
    <source>
        <dbReference type="ARBA" id="ARBA00009986"/>
    </source>
</evidence>
<dbReference type="InterPro" id="IPR016162">
    <property type="entry name" value="Ald_DH_N"/>
</dbReference>
<dbReference type="GO" id="GO:0006081">
    <property type="term" value="P:aldehyde metabolic process"/>
    <property type="evidence" value="ECO:0007669"/>
    <property type="project" value="InterPro"/>
</dbReference>
<feature type="active site" evidence="26">
    <location>
        <position position="272"/>
    </location>
</feature>
<comment type="catalytic activity">
    <reaction evidence="23">
        <text>hexadecanoate + NADH + 2 H(+) = hexadecanal + NAD(+) + H2O</text>
        <dbReference type="Rhea" id="RHEA:33739"/>
        <dbReference type="ChEBI" id="CHEBI:7896"/>
        <dbReference type="ChEBI" id="CHEBI:15377"/>
        <dbReference type="ChEBI" id="CHEBI:15378"/>
        <dbReference type="ChEBI" id="CHEBI:17600"/>
        <dbReference type="ChEBI" id="CHEBI:57540"/>
        <dbReference type="ChEBI" id="CHEBI:57945"/>
    </reaction>
</comment>
<dbReference type="GO" id="GO:0005789">
    <property type="term" value="C:endoplasmic reticulum membrane"/>
    <property type="evidence" value="ECO:0007669"/>
    <property type="project" value="UniProtKB-SubCell"/>
</dbReference>
<comment type="catalytic activity">
    <reaction evidence="20">
        <text>(2E)-hexadecenal + NAD(+) + H2O = (E)-hexadec-2-enoate + NADH + 2 H(+)</text>
        <dbReference type="Rhea" id="RHEA:36135"/>
        <dbReference type="ChEBI" id="CHEBI:15377"/>
        <dbReference type="ChEBI" id="CHEBI:15378"/>
        <dbReference type="ChEBI" id="CHEBI:17585"/>
        <dbReference type="ChEBI" id="CHEBI:57540"/>
        <dbReference type="ChEBI" id="CHEBI:57945"/>
        <dbReference type="ChEBI" id="CHEBI:72745"/>
    </reaction>
</comment>
<comment type="catalytic activity">
    <reaction evidence="21">
        <text>a fatty aldehyde + NAD(+) + H2O = a fatty acid + NADH + 2 H(+)</text>
        <dbReference type="Rhea" id="RHEA:49832"/>
        <dbReference type="ChEBI" id="CHEBI:15377"/>
        <dbReference type="ChEBI" id="CHEBI:15378"/>
        <dbReference type="ChEBI" id="CHEBI:28868"/>
        <dbReference type="ChEBI" id="CHEBI:35746"/>
        <dbReference type="ChEBI" id="CHEBI:57540"/>
        <dbReference type="ChEBI" id="CHEBI:57945"/>
    </reaction>
</comment>
<dbReference type="AlphaFoldDB" id="A0A8C6T0R3"/>
<evidence type="ECO:0000256" key="5">
    <source>
        <dbReference type="ARBA" id="ARBA00022692"/>
    </source>
</evidence>
<dbReference type="InterPro" id="IPR016161">
    <property type="entry name" value="Ald_DH/histidinol_DH"/>
</dbReference>
<dbReference type="InterPro" id="IPR015590">
    <property type="entry name" value="Aldehyde_DH_dom"/>
</dbReference>